<evidence type="ECO:0000256" key="4">
    <source>
        <dbReference type="SAM" id="MobiDB-lite"/>
    </source>
</evidence>
<dbReference type="GO" id="GO:0031398">
    <property type="term" value="P:positive regulation of protein ubiquitination"/>
    <property type="evidence" value="ECO:0007669"/>
    <property type="project" value="TreeGrafter"/>
</dbReference>
<dbReference type="Proteomes" id="UP000694580">
    <property type="component" value="Chromosome 10"/>
</dbReference>
<feature type="region of interest" description="Disordered" evidence="4">
    <location>
        <begin position="222"/>
        <end position="574"/>
    </location>
</feature>
<reference evidence="6" key="3">
    <citation type="submission" date="2025-09" db="UniProtKB">
        <authorList>
            <consortium name="Ensembl"/>
        </authorList>
    </citation>
    <scope>IDENTIFICATION</scope>
</reference>
<feature type="compositionally biased region" description="Basic and acidic residues" evidence="4">
    <location>
        <begin position="490"/>
        <end position="500"/>
    </location>
</feature>
<dbReference type="RefSeq" id="XP_028849515.1">
    <property type="nucleotide sequence ID" value="XM_028993682.1"/>
</dbReference>
<dbReference type="PANTHER" id="PTHR16093:SF4">
    <property type="entry name" value="INNATE IMMUNITY ACTIVATOR PROTEIN"/>
    <property type="match status" value="1"/>
</dbReference>
<dbReference type="InterPro" id="IPR021774">
    <property type="entry name" value="CUPID"/>
</dbReference>
<dbReference type="RefSeq" id="XP_028849514.1">
    <property type="nucleotide sequence ID" value="XM_028993681.1"/>
</dbReference>
<dbReference type="GeneID" id="114798195"/>
<feature type="compositionally biased region" description="Low complexity" evidence="4">
    <location>
        <begin position="269"/>
        <end position="279"/>
    </location>
</feature>
<dbReference type="GO" id="GO:0034334">
    <property type="term" value="P:adherens junction maintenance"/>
    <property type="evidence" value="ECO:0007669"/>
    <property type="project" value="TreeGrafter"/>
</dbReference>
<feature type="region of interest" description="Disordered" evidence="4">
    <location>
        <begin position="1"/>
        <end position="30"/>
    </location>
</feature>
<evidence type="ECO:0000256" key="3">
    <source>
        <dbReference type="ARBA" id="ARBA00023054"/>
    </source>
</evidence>
<proteinExistence type="predicted"/>
<comment type="subcellular location">
    <subcellularLocation>
        <location evidence="1">Cytoplasm</location>
    </subcellularLocation>
</comment>
<feature type="region of interest" description="Disordered" evidence="4">
    <location>
        <begin position="168"/>
        <end position="193"/>
    </location>
</feature>
<dbReference type="Pfam" id="PF11819">
    <property type="entry name" value="CUPID"/>
    <property type="match status" value="1"/>
</dbReference>
<keyword evidence="3" id="KW-0175">Coiled coil</keyword>
<dbReference type="InterPro" id="IPR043447">
    <property type="entry name" value="CCDC120/INAVA"/>
</dbReference>
<protein>
    <recommendedName>
        <fullName evidence="5">Cytohesin Ubiquitin Protein Inducing domain-containing protein</fullName>
    </recommendedName>
</protein>
<accession>A0AAY4BYH1</accession>
<reference evidence="6 7" key="1">
    <citation type="submission" date="2020-06" db="EMBL/GenBank/DDBJ databases">
        <authorList>
            <consortium name="Wellcome Sanger Institute Data Sharing"/>
        </authorList>
    </citation>
    <scope>NUCLEOTIDE SEQUENCE [LARGE SCALE GENOMIC DNA]</scope>
</reference>
<gene>
    <name evidence="6" type="primary">inavaa</name>
</gene>
<evidence type="ECO:0000256" key="2">
    <source>
        <dbReference type="ARBA" id="ARBA00022490"/>
    </source>
</evidence>
<dbReference type="Ensembl" id="ENSDCDT00010031302.1">
    <property type="protein sequence ID" value="ENSDCDP00010025266.1"/>
    <property type="gene ID" value="ENSDCDG00010016063.1"/>
</dbReference>
<dbReference type="GO" id="GO:0005737">
    <property type="term" value="C:cytoplasm"/>
    <property type="evidence" value="ECO:0007669"/>
    <property type="project" value="UniProtKB-SubCell"/>
</dbReference>
<keyword evidence="7" id="KW-1185">Reference proteome</keyword>
<reference evidence="6" key="2">
    <citation type="submission" date="2025-08" db="UniProtKB">
        <authorList>
            <consortium name="Ensembl"/>
        </authorList>
    </citation>
    <scope>IDENTIFICATION</scope>
</reference>
<organism evidence="6 7">
    <name type="scientific">Denticeps clupeoides</name>
    <name type="common">denticle herring</name>
    <dbReference type="NCBI Taxonomy" id="299321"/>
    <lineage>
        <taxon>Eukaryota</taxon>
        <taxon>Metazoa</taxon>
        <taxon>Chordata</taxon>
        <taxon>Craniata</taxon>
        <taxon>Vertebrata</taxon>
        <taxon>Euteleostomi</taxon>
        <taxon>Actinopterygii</taxon>
        <taxon>Neopterygii</taxon>
        <taxon>Teleostei</taxon>
        <taxon>Clupei</taxon>
        <taxon>Clupeiformes</taxon>
        <taxon>Denticipitoidei</taxon>
        <taxon>Denticipitidae</taxon>
        <taxon>Denticeps</taxon>
    </lineage>
</organism>
<feature type="compositionally biased region" description="Acidic residues" evidence="4">
    <location>
        <begin position="563"/>
        <end position="574"/>
    </location>
</feature>
<evidence type="ECO:0000313" key="6">
    <source>
        <dbReference type="Ensembl" id="ENSDCDP00010025266.1"/>
    </source>
</evidence>
<keyword evidence="2" id="KW-0963">Cytoplasm</keyword>
<evidence type="ECO:0000256" key="1">
    <source>
        <dbReference type="ARBA" id="ARBA00004496"/>
    </source>
</evidence>
<evidence type="ECO:0000259" key="5">
    <source>
        <dbReference type="Pfam" id="PF11819"/>
    </source>
</evidence>
<evidence type="ECO:0000313" key="7">
    <source>
        <dbReference type="Proteomes" id="UP000694580"/>
    </source>
</evidence>
<sequence>MESKEEISDTDSGIVVHSGPDSPTSPVKDLSTHTRAMRLKHQALEERLELCLLELRKLCIREAELTGRMSPDFPLGPEEKPPQVRRRIGAAFKLDEGFIRNEGEESVLHSLEADLALQQQIYEAARRLSLEEHLSKPVKKSRLQQCKVEERKLRELQRAALEHRIRHGCSSPQDCCSKQRDLGVSDDSSLSDAAPLDEDLEFSASSETSSADAAQRALMAMHSPRRGPHASAPSATSSSSSLEYERSPIQNSPWKETSLDQPYLKNKKSTSASSSRSSSPTGISVKPDPRVGGASQSASMRNLKAQQSHSSSAPSTPELPLRRHFSQSFRLPKSRPEFVSDQGRSRARTSRRRVSDFAPVSPQRPAQQLYQSSSEDSSSEHSVPSYANSPKRQVPVEAVKPRPPPYGFHLGGHHKGPGSDSAHHRNNQPHTTPGFSRGAELRPGPPSPARSSAQGSTSSEESPKKPPPPYSRVARAPSLREYPTYVTRMLPRDISSEDLRPWPPRNNSFRIPRPRSLDRQGSFRARRAPNRNPPAYQHIRTNKQAPQKVVLQRAPDGTPLQWFEEEDSEIVSQV</sequence>
<feature type="compositionally biased region" description="Low complexity" evidence="4">
    <location>
        <begin position="449"/>
        <end position="460"/>
    </location>
</feature>
<feature type="compositionally biased region" description="Low complexity" evidence="4">
    <location>
        <begin position="230"/>
        <end position="241"/>
    </location>
</feature>
<feature type="domain" description="Cytohesin Ubiquitin Protein Inducing" evidence="5">
    <location>
        <begin position="2"/>
        <end position="136"/>
    </location>
</feature>
<dbReference type="AlphaFoldDB" id="A0AAY4BYH1"/>
<feature type="compositionally biased region" description="Low complexity" evidence="4">
    <location>
        <begin position="372"/>
        <end position="385"/>
    </location>
</feature>
<feature type="compositionally biased region" description="Polar residues" evidence="4">
    <location>
        <begin position="294"/>
        <end position="315"/>
    </location>
</feature>
<name>A0AAY4BYH1_9TELE</name>
<dbReference type="PANTHER" id="PTHR16093">
    <property type="entry name" value="COILED-COIL DOMAIN-CONTAINING PROTEIN 120 FAMILY MEMBER"/>
    <property type="match status" value="1"/>
</dbReference>
<dbReference type="GeneTree" id="ENSGT00940000154102"/>